<protein>
    <submittedName>
        <fullName evidence="1">Uncharacterized protein</fullName>
    </submittedName>
</protein>
<gene>
    <name evidence="1" type="ORF">Patl1_18911</name>
</gene>
<comment type="caution">
    <text evidence="1">The sequence shown here is derived from an EMBL/GenBank/DDBJ whole genome shotgun (WGS) entry which is preliminary data.</text>
</comment>
<evidence type="ECO:0000313" key="2">
    <source>
        <dbReference type="Proteomes" id="UP001164250"/>
    </source>
</evidence>
<evidence type="ECO:0000313" key="1">
    <source>
        <dbReference type="EMBL" id="KAJ0106432.1"/>
    </source>
</evidence>
<organism evidence="1 2">
    <name type="scientific">Pistacia atlantica</name>
    <dbReference type="NCBI Taxonomy" id="434234"/>
    <lineage>
        <taxon>Eukaryota</taxon>
        <taxon>Viridiplantae</taxon>
        <taxon>Streptophyta</taxon>
        <taxon>Embryophyta</taxon>
        <taxon>Tracheophyta</taxon>
        <taxon>Spermatophyta</taxon>
        <taxon>Magnoliopsida</taxon>
        <taxon>eudicotyledons</taxon>
        <taxon>Gunneridae</taxon>
        <taxon>Pentapetalae</taxon>
        <taxon>rosids</taxon>
        <taxon>malvids</taxon>
        <taxon>Sapindales</taxon>
        <taxon>Anacardiaceae</taxon>
        <taxon>Pistacia</taxon>
    </lineage>
</organism>
<name>A0ACC1C2X9_9ROSI</name>
<accession>A0ACC1C2X9</accession>
<proteinExistence type="predicted"/>
<dbReference type="EMBL" id="CM047898">
    <property type="protein sequence ID" value="KAJ0106432.1"/>
    <property type="molecule type" value="Genomic_DNA"/>
</dbReference>
<reference evidence="2" key="1">
    <citation type="journal article" date="2023" name="G3 (Bethesda)">
        <title>Genome assembly and association tests identify interacting loci associated with vigor, precocity, and sex in interspecific pistachio rootstocks.</title>
        <authorList>
            <person name="Palmer W."/>
            <person name="Jacygrad E."/>
            <person name="Sagayaradj S."/>
            <person name="Cavanaugh K."/>
            <person name="Han R."/>
            <person name="Bertier L."/>
            <person name="Beede B."/>
            <person name="Kafkas S."/>
            <person name="Golino D."/>
            <person name="Preece J."/>
            <person name="Michelmore R."/>
        </authorList>
    </citation>
    <scope>NUCLEOTIDE SEQUENCE [LARGE SCALE GENOMIC DNA]</scope>
</reference>
<keyword evidence="2" id="KW-1185">Reference proteome</keyword>
<sequence length="173" mass="19686">MEGDNGVVMKENKEHPTNLLERFSPDKENPKQSQQSNSESLHEPDLNLQLSLGINFEGENSLTRSSSVVGFMTQRKDSGEGERRVFSLERSCSLPAEREQQQRLINMKELQAMRRIQAKNRLLERQRISRENKEKEKSKASLQEPMLPLPPAEMATWAAASPAKSPPLYQGHC</sequence>
<dbReference type="Proteomes" id="UP001164250">
    <property type="component" value="Chromosome 2"/>
</dbReference>